<dbReference type="SUPFAM" id="SSF46689">
    <property type="entry name" value="Homeodomain-like"/>
    <property type="match status" value="2"/>
</dbReference>
<dbReference type="Proteomes" id="UP000245839">
    <property type="component" value="Unassembled WGS sequence"/>
</dbReference>
<dbReference type="InterPro" id="IPR029062">
    <property type="entry name" value="Class_I_gatase-like"/>
</dbReference>
<evidence type="ECO:0000313" key="7">
    <source>
        <dbReference type="Proteomes" id="UP000245839"/>
    </source>
</evidence>
<evidence type="ECO:0000313" key="8">
    <source>
        <dbReference type="Proteomes" id="UP000251571"/>
    </source>
</evidence>
<evidence type="ECO:0000313" key="5">
    <source>
        <dbReference type="EMBL" id="PWJ16891.1"/>
    </source>
</evidence>
<evidence type="ECO:0000256" key="2">
    <source>
        <dbReference type="ARBA" id="ARBA00023125"/>
    </source>
</evidence>
<keyword evidence="7" id="KW-1185">Reference proteome</keyword>
<dbReference type="CDD" id="cd03136">
    <property type="entry name" value="GATase1_AraC_ArgR_like"/>
    <property type="match status" value="1"/>
</dbReference>
<dbReference type="OrthoDB" id="9793400at2"/>
<evidence type="ECO:0000259" key="4">
    <source>
        <dbReference type="PROSITE" id="PS01124"/>
    </source>
</evidence>
<sequence length="305" mass="32575">MRRAEIVKIMPNKTEIVGICLYPRFSNHCLANALEPLRAANDLSGRALYRWHLLTPEGGSVLSSSGLPVAAEGRLGAAPGGDLLMLMPGYGHEAFTRHGADLRRAAFRYGTVAGLDAGAWLMAQAGLLTGRRATIHAELQRPFEARFPDLTVLPARWIEDGPRLTAGGATAAFELVLHLIRRRHGGALAQDIAALFLAGPESGPSDRLVARALAVMEAHVEAPLPVAEIARRTGASPRGLARRFARSLGETPRAVYGRLRLEAGRRAMEAGEGVTEAAARAGYADASAFARAMRRCFGAAPSTFR</sequence>
<dbReference type="PROSITE" id="PS01124">
    <property type="entry name" value="HTH_ARAC_FAMILY_2"/>
    <property type="match status" value="1"/>
</dbReference>
<keyword evidence="3" id="KW-0804">Transcription</keyword>
<reference evidence="6 8" key="1">
    <citation type="submission" date="2016-10" db="EMBL/GenBank/DDBJ databases">
        <authorList>
            <person name="Cai Z."/>
        </authorList>
    </citation>
    <scope>NUCLEOTIDE SEQUENCE [LARGE SCALE GENOMIC DNA]</scope>
    <source>
        <strain evidence="6 8">DSM 25227</strain>
    </source>
</reference>
<evidence type="ECO:0000256" key="1">
    <source>
        <dbReference type="ARBA" id="ARBA00023015"/>
    </source>
</evidence>
<dbReference type="PANTHER" id="PTHR43130">
    <property type="entry name" value="ARAC-FAMILY TRANSCRIPTIONAL REGULATOR"/>
    <property type="match status" value="1"/>
</dbReference>
<dbReference type="EMBL" id="QGDJ01000007">
    <property type="protein sequence ID" value="PWJ16891.1"/>
    <property type="molecule type" value="Genomic_DNA"/>
</dbReference>
<dbReference type="EMBL" id="UETC01000007">
    <property type="protein sequence ID" value="SSA48083.1"/>
    <property type="molecule type" value="Genomic_DNA"/>
</dbReference>
<evidence type="ECO:0000256" key="3">
    <source>
        <dbReference type="ARBA" id="ARBA00023163"/>
    </source>
</evidence>
<dbReference type="AlphaFoldDB" id="A0A2Y9C872"/>
<dbReference type="GO" id="GO:0043565">
    <property type="term" value="F:sequence-specific DNA binding"/>
    <property type="evidence" value="ECO:0007669"/>
    <property type="project" value="InterPro"/>
</dbReference>
<keyword evidence="1" id="KW-0805">Transcription regulation</keyword>
<protein>
    <submittedName>
        <fullName evidence="5">Transcriptional regulator GlxA family with amidase domain</fullName>
    </submittedName>
    <submittedName>
        <fullName evidence="6">Transcriptional regulator GlxA family, contains an amidase domain and an AraC-type DNA-binding HTH domain</fullName>
    </submittedName>
</protein>
<name>A0A2Y9C872_9RHOB</name>
<gene>
    <name evidence="5" type="ORF">BCF38_1073</name>
    <name evidence="6" type="ORF">SAMN05421539_1073</name>
</gene>
<evidence type="ECO:0000313" key="6">
    <source>
        <dbReference type="EMBL" id="SSA48083.1"/>
    </source>
</evidence>
<dbReference type="SMART" id="SM00342">
    <property type="entry name" value="HTH_ARAC"/>
    <property type="match status" value="1"/>
</dbReference>
<dbReference type="InterPro" id="IPR018060">
    <property type="entry name" value="HTH_AraC"/>
</dbReference>
<dbReference type="Proteomes" id="UP000251571">
    <property type="component" value="Unassembled WGS sequence"/>
</dbReference>
<organism evidence="6 8">
    <name type="scientific">Jannaschia seohaensis</name>
    <dbReference type="NCBI Taxonomy" id="475081"/>
    <lineage>
        <taxon>Bacteria</taxon>
        <taxon>Pseudomonadati</taxon>
        <taxon>Pseudomonadota</taxon>
        <taxon>Alphaproteobacteria</taxon>
        <taxon>Rhodobacterales</taxon>
        <taxon>Roseobacteraceae</taxon>
        <taxon>Jannaschia</taxon>
    </lineage>
</organism>
<dbReference type="InterPro" id="IPR052158">
    <property type="entry name" value="INH-QAR"/>
</dbReference>
<dbReference type="SUPFAM" id="SSF52317">
    <property type="entry name" value="Class I glutamine amidotransferase-like"/>
    <property type="match status" value="1"/>
</dbReference>
<dbReference type="InterPro" id="IPR009057">
    <property type="entry name" value="Homeodomain-like_sf"/>
</dbReference>
<proteinExistence type="predicted"/>
<dbReference type="Pfam" id="PF12833">
    <property type="entry name" value="HTH_18"/>
    <property type="match status" value="1"/>
</dbReference>
<dbReference type="Gene3D" id="1.10.10.60">
    <property type="entry name" value="Homeodomain-like"/>
    <property type="match status" value="1"/>
</dbReference>
<dbReference type="InterPro" id="IPR020449">
    <property type="entry name" value="Tscrpt_reg_AraC-type_HTH"/>
</dbReference>
<reference evidence="5 7" key="2">
    <citation type="submission" date="2018-03" db="EMBL/GenBank/DDBJ databases">
        <title>Genomic Encyclopedia of Archaeal and Bacterial Type Strains, Phase II (KMG-II): from individual species to whole genera.</title>
        <authorList>
            <person name="Goeker M."/>
        </authorList>
    </citation>
    <scope>NUCLEOTIDE SEQUENCE [LARGE SCALE GENOMIC DNA]</scope>
    <source>
        <strain evidence="5 7">DSM 25227</strain>
    </source>
</reference>
<accession>A0A2Y9C872</accession>
<keyword evidence="2 6" id="KW-0238">DNA-binding</keyword>
<dbReference type="PRINTS" id="PR00032">
    <property type="entry name" value="HTHARAC"/>
</dbReference>
<dbReference type="GO" id="GO:0003700">
    <property type="term" value="F:DNA-binding transcription factor activity"/>
    <property type="evidence" value="ECO:0007669"/>
    <property type="project" value="InterPro"/>
</dbReference>
<feature type="domain" description="HTH araC/xylS-type" evidence="4">
    <location>
        <begin position="210"/>
        <end position="305"/>
    </location>
</feature>
<dbReference type="PANTHER" id="PTHR43130:SF3">
    <property type="entry name" value="HTH-TYPE TRANSCRIPTIONAL REGULATOR RV1931C"/>
    <property type="match status" value="1"/>
</dbReference>
<dbReference type="Gene3D" id="3.40.50.880">
    <property type="match status" value="1"/>
</dbReference>